<comment type="similarity">
    <text evidence="9">Belongs to the short-chain dehydrogenases/reductases (SDR) family. 17-beta-HSD 3 subfamily.</text>
</comment>
<keyword evidence="6" id="KW-0560">Oxidoreductase</keyword>
<protein>
    <submittedName>
        <fullName evidence="10">Uncharacterized protein</fullName>
    </submittedName>
</protein>
<evidence type="ECO:0000256" key="6">
    <source>
        <dbReference type="ARBA" id="ARBA00023002"/>
    </source>
</evidence>
<dbReference type="InterPro" id="IPR020904">
    <property type="entry name" value="Sc_DH/Rdtase_CS"/>
</dbReference>
<dbReference type="GO" id="GO:0005783">
    <property type="term" value="C:endoplasmic reticulum"/>
    <property type="evidence" value="ECO:0007669"/>
    <property type="project" value="TreeGrafter"/>
</dbReference>
<dbReference type="AlphaFoldDB" id="A0A811L7Z4"/>
<dbReference type="PRINTS" id="PR00081">
    <property type="entry name" value="GDHRDH"/>
</dbReference>
<dbReference type="GO" id="GO:0006694">
    <property type="term" value="P:steroid biosynthetic process"/>
    <property type="evidence" value="ECO:0007669"/>
    <property type="project" value="UniProtKB-KW"/>
</dbReference>
<organism evidence="10 11">
    <name type="scientific">Bursaphelenchus okinawaensis</name>
    <dbReference type="NCBI Taxonomy" id="465554"/>
    <lineage>
        <taxon>Eukaryota</taxon>
        <taxon>Metazoa</taxon>
        <taxon>Ecdysozoa</taxon>
        <taxon>Nematoda</taxon>
        <taxon>Chromadorea</taxon>
        <taxon>Rhabditida</taxon>
        <taxon>Tylenchina</taxon>
        <taxon>Tylenchomorpha</taxon>
        <taxon>Aphelenchoidea</taxon>
        <taxon>Aphelenchoididae</taxon>
        <taxon>Bursaphelenchus</taxon>
    </lineage>
</organism>
<dbReference type="GO" id="GO:0030497">
    <property type="term" value="P:fatty acid elongation"/>
    <property type="evidence" value="ECO:0007669"/>
    <property type="project" value="TreeGrafter"/>
</dbReference>
<comment type="caution">
    <text evidence="10">The sequence shown here is derived from an EMBL/GenBank/DDBJ whole genome shotgun (WGS) entry which is preliminary data.</text>
</comment>
<dbReference type="GO" id="GO:0016491">
    <property type="term" value="F:oxidoreductase activity"/>
    <property type="evidence" value="ECO:0007669"/>
    <property type="project" value="UniProtKB-KW"/>
</dbReference>
<evidence type="ECO:0000256" key="9">
    <source>
        <dbReference type="ARBA" id="ARBA00038261"/>
    </source>
</evidence>
<evidence type="ECO:0000313" key="10">
    <source>
        <dbReference type="EMBL" id="CAD5223759.1"/>
    </source>
</evidence>
<evidence type="ECO:0000256" key="5">
    <source>
        <dbReference type="ARBA" id="ARBA00022955"/>
    </source>
</evidence>
<evidence type="ECO:0000256" key="3">
    <source>
        <dbReference type="ARBA" id="ARBA00022832"/>
    </source>
</evidence>
<keyword evidence="8" id="KW-0275">Fatty acid biosynthesis</keyword>
<dbReference type="EMBL" id="CAJFCW020000005">
    <property type="protein sequence ID" value="CAG9118707.1"/>
    <property type="molecule type" value="Genomic_DNA"/>
</dbReference>
<keyword evidence="5" id="KW-0752">Steroid biosynthesis</keyword>
<dbReference type="InterPro" id="IPR036291">
    <property type="entry name" value="NAD(P)-bd_dom_sf"/>
</dbReference>
<dbReference type="OrthoDB" id="5545019at2759"/>
<dbReference type="SUPFAM" id="SSF51735">
    <property type="entry name" value="NAD(P)-binding Rossmann-fold domains"/>
    <property type="match status" value="1"/>
</dbReference>
<dbReference type="InterPro" id="IPR002347">
    <property type="entry name" value="SDR_fam"/>
</dbReference>
<dbReference type="PROSITE" id="PS00061">
    <property type="entry name" value="ADH_SHORT"/>
    <property type="match status" value="1"/>
</dbReference>
<sequence>MAHPIKFMKDLLIHSYVYHVAKPIDLHALAKTDWGAVTGCTHGIGRAYAEEMAKKGFNVLLIGRTPSKLEKTQTELSQEYPHLKFDVAEIDFTTSKQEDYEKAMKGKLEKVGFLVNNVGYVTNYPDTLLNQEYGLKDAWDTINVNIKGMVAMTYLGLQGMLPRNGGIIVNVTSAAGGMAFPYMAIYSMTKKAGVHFTSAMMREYPQIYFQNLVPGWVMTEMAKIREKRWHSVTTDEYAASAINTVGLIKETRGNWKNQLYFNLFFNGLPEEMAQKFWEKGMKEKKQENILYQQDLLNGIKNKLVK</sequence>
<dbReference type="Proteomes" id="UP000614601">
    <property type="component" value="Unassembled WGS sequence"/>
</dbReference>
<keyword evidence="7" id="KW-0443">Lipid metabolism</keyword>
<evidence type="ECO:0000313" key="11">
    <source>
        <dbReference type="Proteomes" id="UP000614601"/>
    </source>
</evidence>
<dbReference type="Gene3D" id="3.40.50.720">
    <property type="entry name" value="NAD(P)-binding Rossmann-like Domain"/>
    <property type="match status" value="1"/>
</dbReference>
<proteinExistence type="inferred from homology"/>
<accession>A0A811L7Z4</accession>
<gene>
    <name evidence="10" type="ORF">BOKJ2_LOCUS10529</name>
</gene>
<evidence type="ECO:0000256" key="7">
    <source>
        <dbReference type="ARBA" id="ARBA00023098"/>
    </source>
</evidence>
<comment type="pathway">
    <text evidence="1">Lipid metabolism; fatty acid biosynthesis.</text>
</comment>
<dbReference type="PRINTS" id="PR00080">
    <property type="entry name" value="SDRFAMILY"/>
</dbReference>
<dbReference type="PANTHER" id="PTHR43086:SF2">
    <property type="entry name" value="HYDROXYSTEROID DEHYDROGENASE-LIKE PROTEIN 1"/>
    <property type="match status" value="1"/>
</dbReference>
<name>A0A811L7Z4_9BILA</name>
<dbReference type="EMBL" id="CAJFDH010000005">
    <property type="protein sequence ID" value="CAD5223759.1"/>
    <property type="molecule type" value="Genomic_DNA"/>
</dbReference>
<dbReference type="Proteomes" id="UP000783686">
    <property type="component" value="Unassembled WGS sequence"/>
</dbReference>
<evidence type="ECO:0000256" key="4">
    <source>
        <dbReference type="ARBA" id="ARBA00022857"/>
    </source>
</evidence>
<evidence type="ECO:0000256" key="2">
    <source>
        <dbReference type="ARBA" id="ARBA00022516"/>
    </source>
</evidence>
<dbReference type="PANTHER" id="PTHR43086">
    <property type="entry name" value="VERY-LONG-CHAIN 3-OXOOACYL-COA REDUCTASE"/>
    <property type="match status" value="1"/>
</dbReference>
<keyword evidence="2" id="KW-0444">Lipid biosynthesis</keyword>
<reference evidence="10" key="1">
    <citation type="submission" date="2020-09" db="EMBL/GenBank/DDBJ databases">
        <authorList>
            <person name="Kikuchi T."/>
        </authorList>
    </citation>
    <scope>NUCLEOTIDE SEQUENCE</scope>
    <source>
        <strain evidence="10">SH1</strain>
    </source>
</reference>
<keyword evidence="4" id="KW-0521">NADP</keyword>
<evidence type="ECO:0000256" key="8">
    <source>
        <dbReference type="ARBA" id="ARBA00023160"/>
    </source>
</evidence>
<keyword evidence="11" id="KW-1185">Reference proteome</keyword>
<dbReference type="CDD" id="cd05356">
    <property type="entry name" value="17beta-HSD1_like_SDR_c"/>
    <property type="match status" value="1"/>
</dbReference>
<dbReference type="PIRSF" id="PIRSF000126">
    <property type="entry name" value="11-beta-HSD1"/>
    <property type="match status" value="1"/>
</dbReference>
<dbReference type="Pfam" id="PF00106">
    <property type="entry name" value="adh_short"/>
    <property type="match status" value="1"/>
</dbReference>
<keyword evidence="3" id="KW-0276">Fatty acid metabolism</keyword>
<evidence type="ECO:0000256" key="1">
    <source>
        <dbReference type="ARBA" id="ARBA00005194"/>
    </source>
</evidence>